<dbReference type="InterPro" id="IPR000847">
    <property type="entry name" value="LysR_HTH_N"/>
</dbReference>
<dbReference type="InterPro" id="IPR050950">
    <property type="entry name" value="HTH-type_LysR_regulators"/>
</dbReference>
<dbReference type="EMBL" id="LPUY01000064">
    <property type="protein sequence ID" value="KUP92929.1"/>
    <property type="molecule type" value="Genomic_DNA"/>
</dbReference>
<keyword evidence="4" id="KW-0804">Transcription</keyword>
<name>A0A132BX14_9RHOB</name>
<protein>
    <submittedName>
        <fullName evidence="6">HTH-type transcriptional regulator GbpR</fullName>
    </submittedName>
</protein>
<dbReference type="GO" id="GO:0003677">
    <property type="term" value="F:DNA binding"/>
    <property type="evidence" value="ECO:0007669"/>
    <property type="project" value="UniProtKB-KW"/>
</dbReference>
<dbReference type="PROSITE" id="PS50931">
    <property type="entry name" value="HTH_LYSR"/>
    <property type="match status" value="1"/>
</dbReference>
<dbReference type="PANTHER" id="PTHR30419">
    <property type="entry name" value="HTH-TYPE TRANSCRIPTIONAL REGULATOR YBHD"/>
    <property type="match status" value="1"/>
</dbReference>
<dbReference type="InterPro" id="IPR036390">
    <property type="entry name" value="WH_DNA-bd_sf"/>
</dbReference>
<dbReference type="PANTHER" id="PTHR30419:SF8">
    <property type="entry name" value="NITROGEN ASSIMILATION TRANSCRIPTIONAL ACTIVATOR-RELATED"/>
    <property type="match status" value="1"/>
</dbReference>
<evidence type="ECO:0000313" key="6">
    <source>
        <dbReference type="EMBL" id="KUP92929.1"/>
    </source>
</evidence>
<dbReference type="Pfam" id="PF00126">
    <property type="entry name" value="HTH_1"/>
    <property type="match status" value="1"/>
</dbReference>
<feature type="domain" description="HTH lysR-type" evidence="5">
    <location>
        <begin position="77"/>
        <end position="130"/>
    </location>
</feature>
<proteinExistence type="inferred from homology"/>
<keyword evidence="7" id="KW-1185">Reference proteome</keyword>
<dbReference type="GO" id="GO:0003700">
    <property type="term" value="F:DNA-binding transcription factor activity"/>
    <property type="evidence" value="ECO:0007669"/>
    <property type="project" value="InterPro"/>
</dbReference>
<dbReference type="SUPFAM" id="SSF53850">
    <property type="entry name" value="Periplasmic binding protein-like II"/>
    <property type="match status" value="1"/>
</dbReference>
<evidence type="ECO:0000256" key="3">
    <source>
        <dbReference type="ARBA" id="ARBA00023125"/>
    </source>
</evidence>
<evidence type="ECO:0000259" key="5">
    <source>
        <dbReference type="PROSITE" id="PS50931"/>
    </source>
</evidence>
<dbReference type="InterPro" id="IPR005119">
    <property type="entry name" value="LysR_subst-bd"/>
</dbReference>
<dbReference type="InterPro" id="IPR036388">
    <property type="entry name" value="WH-like_DNA-bd_sf"/>
</dbReference>
<evidence type="ECO:0000256" key="4">
    <source>
        <dbReference type="ARBA" id="ARBA00023163"/>
    </source>
</evidence>
<gene>
    <name evidence="6" type="primary">gbpR_4</name>
    <name evidence="6" type="ORF">TRIHO_21870</name>
</gene>
<keyword evidence="3" id="KW-0238">DNA-binding</keyword>
<dbReference type="Gene3D" id="3.40.190.290">
    <property type="match status" value="1"/>
</dbReference>
<evidence type="ECO:0000256" key="1">
    <source>
        <dbReference type="ARBA" id="ARBA00009437"/>
    </source>
</evidence>
<comment type="similarity">
    <text evidence="1">Belongs to the LysR transcriptional regulatory family.</text>
</comment>
<dbReference type="PATRIC" id="fig|1768241.3.peg.2300"/>
<accession>A0A132BX14</accession>
<reference evidence="6 7" key="1">
    <citation type="submission" date="2015-12" db="EMBL/GenBank/DDBJ databases">
        <title>Genome sequence of the marine Rhodobacteraceae strain O3.65, Candidatus Tritonibacter horizontis.</title>
        <authorList>
            <person name="Poehlein A."/>
            <person name="Giebel H.A."/>
            <person name="Voget S."/>
            <person name="Brinkhoff T."/>
        </authorList>
    </citation>
    <scope>NUCLEOTIDE SEQUENCE [LARGE SCALE GENOMIC DNA]</scope>
    <source>
        <strain evidence="6 7">O3.65</strain>
    </source>
</reference>
<dbReference type="GO" id="GO:0005829">
    <property type="term" value="C:cytosol"/>
    <property type="evidence" value="ECO:0007669"/>
    <property type="project" value="TreeGrafter"/>
</dbReference>
<evidence type="ECO:0000313" key="7">
    <source>
        <dbReference type="Proteomes" id="UP000068382"/>
    </source>
</evidence>
<evidence type="ECO:0000256" key="2">
    <source>
        <dbReference type="ARBA" id="ARBA00023015"/>
    </source>
</evidence>
<comment type="caution">
    <text evidence="6">The sequence shown here is derived from an EMBL/GenBank/DDBJ whole genome shotgun (WGS) entry which is preliminary data.</text>
</comment>
<sequence length="376" mass="41271">MLLTHERFEIANRSRKYVIMWPGEASAGARNGPEKGLMPGLLSVNVAPNVHPDLQIPSPCEKIRPVNLYLRSLRPVQLRLITAIARHGKLRLAADACAMTTPAASRMLADMEEQIGSELFERTPKGMVTTPAGQVLARHAQKLVHDIDQMSLEFASHLDGKGGAVRVGAVTGGALAALIPAILELKRQAPGVDVSLDVSSSSSLMWGLERGDYDFTLSRVGPHDYSRDFDIQPAQDEVVLLMVRRDHPMAAAGQVTLADLGDYLWTMQDRGAPIRHALEIAFHEEGTDLPRNLIKTASVVAIMALLRESDVIAVVTQEVADLLLSPPYCADLVLLDTLRPITIEPYHILRPRDRLMPAAAERLVGLVRDRLRQRAN</sequence>
<dbReference type="SUPFAM" id="SSF46785">
    <property type="entry name" value="Winged helix' DNA-binding domain"/>
    <property type="match status" value="1"/>
</dbReference>
<dbReference type="Pfam" id="PF03466">
    <property type="entry name" value="LysR_substrate"/>
    <property type="match status" value="1"/>
</dbReference>
<keyword evidence="2" id="KW-0805">Transcription regulation</keyword>
<organism evidence="6 7">
    <name type="scientific">Tritonibacter horizontis</name>
    <dbReference type="NCBI Taxonomy" id="1768241"/>
    <lineage>
        <taxon>Bacteria</taxon>
        <taxon>Pseudomonadati</taxon>
        <taxon>Pseudomonadota</taxon>
        <taxon>Alphaproteobacteria</taxon>
        <taxon>Rhodobacterales</taxon>
        <taxon>Paracoccaceae</taxon>
        <taxon>Tritonibacter</taxon>
    </lineage>
</organism>
<dbReference type="Gene3D" id="1.10.10.10">
    <property type="entry name" value="Winged helix-like DNA-binding domain superfamily/Winged helix DNA-binding domain"/>
    <property type="match status" value="1"/>
</dbReference>
<dbReference type="Proteomes" id="UP000068382">
    <property type="component" value="Unassembled WGS sequence"/>
</dbReference>
<dbReference type="AlphaFoldDB" id="A0A132BX14"/>